<comment type="caution">
    <text evidence="3">The sequence shown here is derived from an EMBL/GenBank/DDBJ whole genome shotgun (WGS) entry which is preliminary data.</text>
</comment>
<dbReference type="AlphaFoldDB" id="A0A7W7M4X7"/>
<accession>A0A7W7M4X7</accession>
<keyword evidence="4" id="KW-1185">Reference proteome</keyword>
<sequence>MMIGKLRGAALSLALVLVAVAVAAWSGGWFGTPPAGTPAAAATISDDAGDDWATTTFDGPMVRKRAAIAVHPRRDADREHVRSELRAAAEAERLGQLTDATFAVFSEEMLTYLVPEVTLVLPEGVTVQQAEALMRDHQPDDVAFYVTQTVLVHDLTFAVVTNGVTPAQAKEREDAEGILADSLNHYVTTVQPAGLTVRYFGALLSDGQIGAVREAMARAAGTTADRVTVSATSPGDGVDLSAGVPELNSTGEHHGH</sequence>
<organism evidence="3 4">
    <name type="scientific">Actinoplanes octamycinicus</name>
    <dbReference type="NCBI Taxonomy" id="135948"/>
    <lineage>
        <taxon>Bacteria</taxon>
        <taxon>Bacillati</taxon>
        <taxon>Actinomycetota</taxon>
        <taxon>Actinomycetes</taxon>
        <taxon>Micromonosporales</taxon>
        <taxon>Micromonosporaceae</taxon>
        <taxon>Actinoplanes</taxon>
    </lineage>
</organism>
<gene>
    <name evidence="3" type="ORF">BJY16_000560</name>
</gene>
<protein>
    <submittedName>
        <fullName evidence="3">Uncharacterized protein</fullName>
    </submittedName>
</protein>
<evidence type="ECO:0000313" key="3">
    <source>
        <dbReference type="EMBL" id="MBB4737101.1"/>
    </source>
</evidence>
<evidence type="ECO:0000256" key="2">
    <source>
        <dbReference type="SAM" id="SignalP"/>
    </source>
</evidence>
<reference evidence="3 4" key="1">
    <citation type="submission" date="2020-08" db="EMBL/GenBank/DDBJ databases">
        <title>Sequencing the genomes of 1000 actinobacteria strains.</title>
        <authorList>
            <person name="Klenk H.-P."/>
        </authorList>
    </citation>
    <scope>NUCLEOTIDE SEQUENCE [LARGE SCALE GENOMIC DNA]</scope>
    <source>
        <strain evidence="3 4">DSM 45809</strain>
    </source>
</reference>
<feature type="signal peptide" evidence="2">
    <location>
        <begin position="1"/>
        <end position="23"/>
    </location>
</feature>
<dbReference type="EMBL" id="JACHNB010000001">
    <property type="protein sequence ID" value="MBB4737101.1"/>
    <property type="molecule type" value="Genomic_DNA"/>
</dbReference>
<feature type="region of interest" description="Disordered" evidence="1">
    <location>
        <begin position="229"/>
        <end position="256"/>
    </location>
</feature>
<feature type="chain" id="PRO_5038822952" evidence="2">
    <location>
        <begin position="24"/>
        <end position="256"/>
    </location>
</feature>
<name>A0A7W7M4X7_9ACTN</name>
<proteinExistence type="predicted"/>
<dbReference type="RefSeq" id="WP_185037554.1">
    <property type="nucleotide sequence ID" value="NZ_BAABFG010000005.1"/>
</dbReference>
<evidence type="ECO:0000313" key="4">
    <source>
        <dbReference type="Proteomes" id="UP000546162"/>
    </source>
</evidence>
<evidence type="ECO:0000256" key="1">
    <source>
        <dbReference type="SAM" id="MobiDB-lite"/>
    </source>
</evidence>
<keyword evidence="2" id="KW-0732">Signal</keyword>
<dbReference type="Proteomes" id="UP000546162">
    <property type="component" value="Unassembled WGS sequence"/>
</dbReference>